<dbReference type="Proteomes" id="UP001611339">
    <property type="component" value="Unassembled WGS sequence"/>
</dbReference>
<dbReference type="Pfam" id="PF03060">
    <property type="entry name" value="NMO"/>
    <property type="match status" value="2"/>
</dbReference>
<name>A0ABW7U1C2_9ACTN</name>
<keyword evidence="3 5" id="KW-0560">Oxidoreductase</keyword>
<protein>
    <submittedName>
        <fullName evidence="5">NAD(P)H-dependent flavin oxidoreductase</fullName>
        <ecNumber evidence="5">1.13.12.-</ecNumber>
    </submittedName>
</protein>
<keyword evidence="1" id="KW-0285">Flavoprotein</keyword>
<dbReference type="SUPFAM" id="SSF51412">
    <property type="entry name" value="Inosine monophosphate dehydrogenase (IMPDH)"/>
    <property type="match status" value="1"/>
</dbReference>
<keyword evidence="6" id="KW-1185">Reference proteome</keyword>
<dbReference type="RefSeq" id="WP_123456897.1">
    <property type="nucleotide sequence ID" value="NZ_JBEYXG010000015.1"/>
</dbReference>
<comment type="caution">
    <text evidence="5">The sequence shown here is derived from an EMBL/GenBank/DDBJ whole genome shotgun (WGS) entry which is preliminary data.</text>
</comment>
<evidence type="ECO:0000256" key="3">
    <source>
        <dbReference type="ARBA" id="ARBA00023002"/>
    </source>
</evidence>
<dbReference type="GO" id="GO:0016491">
    <property type="term" value="F:oxidoreductase activity"/>
    <property type="evidence" value="ECO:0007669"/>
    <property type="project" value="UniProtKB-KW"/>
</dbReference>
<evidence type="ECO:0000256" key="1">
    <source>
        <dbReference type="ARBA" id="ARBA00022630"/>
    </source>
</evidence>
<dbReference type="PANTHER" id="PTHR32332:SF20">
    <property type="entry name" value="2-NITROPROPANE DIOXYGENASE-LIKE PROTEIN"/>
    <property type="match status" value="1"/>
</dbReference>
<sequence>MLTTPVCHLLGIEAPVVCAAFGPWDEVDLAAAVCRAGGLGSLGTALRSAPELREQWARLRELTDRPFAINHTTRPLDEDAFRATLEERPVAISFHLAVAPDLVARAHDAGILWIQQVSDARQAEEALGAGADVLVAQGGEAGGQGGDVATMVMVPQVVDMAGEVPVVAAGGIADGRGLAAALTLGAQGVLMGTRFLASEEMSVSRAWKDRIVASSATDAVKAVGSERILPPFNRPGSSGVPRVLRTPLVDALREHPERVDPAETVPRVLAAIRSGGGDEYLPFSGQSVALVHEILPAGEIVRRTVREAEAALALAVRAYTPSRPAGPPESGADAPLAPASSDL</sequence>
<accession>A0ABW7U1C2</accession>
<dbReference type="CDD" id="cd04730">
    <property type="entry name" value="NPD_like"/>
    <property type="match status" value="1"/>
</dbReference>
<dbReference type="EC" id="1.13.12.-" evidence="5"/>
<keyword evidence="2" id="KW-0288">FMN</keyword>
<dbReference type="Gene3D" id="3.20.20.70">
    <property type="entry name" value="Aldolase class I"/>
    <property type="match status" value="1"/>
</dbReference>
<dbReference type="InterPro" id="IPR013785">
    <property type="entry name" value="Aldolase_TIM"/>
</dbReference>
<dbReference type="EMBL" id="JBIRUI010000001">
    <property type="protein sequence ID" value="MFI1712189.1"/>
    <property type="molecule type" value="Genomic_DNA"/>
</dbReference>
<proteinExistence type="predicted"/>
<organism evidence="5 6">
    <name type="scientific">Streptomyces litmocidini</name>
    <dbReference type="NCBI Taxonomy" id="67318"/>
    <lineage>
        <taxon>Bacteria</taxon>
        <taxon>Bacillati</taxon>
        <taxon>Actinomycetota</taxon>
        <taxon>Actinomycetes</taxon>
        <taxon>Kitasatosporales</taxon>
        <taxon>Streptomycetaceae</taxon>
        <taxon>Streptomyces</taxon>
    </lineage>
</organism>
<evidence type="ECO:0000256" key="2">
    <source>
        <dbReference type="ARBA" id="ARBA00022643"/>
    </source>
</evidence>
<gene>
    <name evidence="5" type="ORF">ACH407_01190</name>
</gene>
<feature type="region of interest" description="Disordered" evidence="4">
    <location>
        <begin position="319"/>
        <end position="343"/>
    </location>
</feature>
<evidence type="ECO:0000313" key="5">
    <source>
        <dbReference type="EMBL" id="MFI1712189.1"/>
    </source>
</evidence>
<dbReference type="PANTHER" id="PTHR32332">
    <property type="entry name" value="2-NITROPROPANE DIOXYGENASE"/>
    <property type="match status" value="1"/>
</dbReference>
<reference evidence="5 6" key="1">
    <citation type="submission" date="2024-10" db="EMBL/GenBank/DDBJ databases">
        <title>The Natural Products Discovery Center: Release of the First 8490 Sequenced Strains for Exploring Actinobacteria Biosynthetic Diversity.</title>
        <authorList>
            <person name="Kalkreuter E."/>
            <person name="Kautsar S.A."/>
            <person name="Yang D."/>
            <person name="Bader C.D."/>
            <person name="Teijaro C.N."/>
            <person name="Fluegel L."/>
            <person name="Davis C.M."/>
            <person name="Simpson J.R."/>
            <person name="Lauterbach L."/>
            <person name="Steele A.D."/>
            <person name="Gui C."/>
            <person name="Meng S."/>
            <person name="Li G."/>
            <person name="Viehrig K."/>
            <person name="Ye F."/>
            <person name="Su P."/>
            <person name="Kiefer A.F."/>
            <person name="Nichols A."/>
            <person name="Cepeda A.J."/>
            <person name="Yan W."/>
            <person name="Fan B."/>
            <person name="Jiang Y."/>
            <person name="Adhikari A."/>
            <person name="Zheng C.-J."/>
            <person name="Schuster L."/>
            <person name="Cowan T.M."/>
            <person name="Smanski M.J."/>
            <person name="Chevrette M.G."/>
            <person name="De Carvalho L.P.S."/>
            <person name="Shen B."/>
        </authorList>
    </citation>
    <scope>NUCLEOTIDE SEQUENCE [LARGE SCALE GENOMIC DNA]</scope>
    <source>
        <strain evidence="5 6">NPDC020602</strain>
    </source>
</reference>
<evidence type="ECO:0000256" key="4">
    <source>
        <dbReference type="SAM" id="MobiDB-lite"/>
    </source>
</evidence>
<evidence type="ECO:0000313" key="6">
    <source>
        <dbReference type="Proteomes" id="UP001611339"/>
    </source>
</evidence>
<dbReference type="InterPro" id="IPR004136">
    <property type="entry name" value="NMO"/>
</dbReference>